<evidence type="ECO:0000259" key="3">
    <source>
        <dbReference type="Pfam" id="PF00266"/>
    </source>
</evidence>
<dbReference type="Gene3D" id="1.10.260.50">
    <property type="match status" value="1"/>
</dbReference>
<organism evidence="4 5">
    <name type="scientific">Cytobacillus purgationiresistens</name>
    <dbReference type="NCBI Taxonomy" id="863449"/>
    <lineage>
        <taxon>Bacteria</taxon>
        <taxon>Bacillati</taxon>
        <taxon>Bacillota</taxon>
        <taxon>Bacilli</taxon>
        <taxon>Bacillales</taxon>
        <taxon>Bacillaceae</taxon>
        <taxon>Cytobacillus</taxon>
    </lineage>
</organism>
<dbReference type="InterPro" id="IPR015424">
    <property type="entry name" value="PyrdxlP-dep_Trfase"/>
</dbReference>
<keyword evidence="4" id="KW-0808">Transferase</keyword>
<gene>
    <name evidence="4" type="ORF">J2S17_001765</name>
</gene>
<dbReference type="SUPFAM" id="SSF53383">
    <property type="entry name" value="PLP-dependent transferases"/>
    <property type="match status" value="1"/>
</dbReference>
<keyword evidence="2" id="KW-0663">Pyridoxal phosphate</keyword>
<evidence type="ECO:0000313" key="4">
    <source>
        <dbReference type="EMBL" id="MDQ0269893.1"/>
    </source>
</evidence>
<protein>
    <submittedName>
        <fullName evidence="4">Cysteine desulfurase</fullName>
        <ecNumber evidence="4">2.8.1.7</ecNumber>
    </submittedName>
</protein>
<comment type="caution">
    <text evidence="4">The sequence shown here is derived from an EMBL/GenBank/DDBJ whole genome shotgun (WGS) entry which is preliminary data.</text>
</comment>
<sequence>MKYFDYAASTPLDEEAAQVFVKASTEYYGNSNSLHDFGGQANELLNHCRQEMADLLAVQETGIYFTSGGTESNFLAIRALLTSAFKTGKHIITSIAEHSSVISVFQQLEEEGYETTYLPFNENGVINLEQFNKALKEETVLVAIQHGNSEIGTLQPILEISKICKRNNILLHSDCVHTFGKMDLKPIAKAVDSLAISGHKFYGPKGSGLAYINPQLNWLSFFPGTVHEKGFRPGTVNLPAVASMTVAAQKAYNELQMNHQHDLSVRSAFLRGLAPIMSHCIIYDALNEDQLPSTVGLRMKGIEGQYVMLECNRRGFAISTGSACQSDMHAPSKTMKAMDVKLKEAKEFIRISFGRSTTVNDATELAAALTTIIKQTLNQ</sequence>
<evidence type="ECO:0000256" key="1">
    <source>
        <dbReference type="ARBA" id="ARBA00001933"/>
    </source>
</evidence>
<dbReference type="EMBL" id="JAUSUB010000006">
    <property type="protein sequence ID" value="MDQ0269893.1"/>
    <property type="molecule type" value="Genomic_DNA"/>
</dbReference>
<dbReference type="Pfam" id="PF00266">
    <property type="entry name" value="Aminotran_5"/>
    <property type="match status" value="1"/>
</dbReference>
<dbReference type="InterPro" id="IPR016454">
    <property type="entry name" value="Cysteine_dSase"/>
</dbReference>
<dbReference type="EC" id="2.8.1.7" evidence="4"/>
<dbReference type="RefSeq" id="WP_307473839.1">
    <property type="nucleotide sequence ID" value="NZ_JAUSUB010000006.1"/>
</dbReference>
<dbReference type="PIRSF" id="PIRSF005572">
    <property type="entry name" value="NifS"/>
    <property type="match status" value="1"/>
</dbReference>
<dbReference type="Gene3D" id="3.90.1150.10">
    <property type="entry name" value="Aspartate Aminotransferase, domain 1"/>
    <property type="match status" value="1"/>
</dbReference>
<feature type="domain" description="Aminotransferase class V" evidence="3">
    <location>
        <begin position="3"/>
        <end position="363"/>
    </location>
</feature>
<comment type="cofactor">
    <cofactor evidence="1">
        <name>pyridoxal 5'-phosphate</name>
        <dbReference type="ChEBI" id="CHEBI:597326"/>
    </cofactor>
</comment>
<dbReference type="PANTHER" id="PTHR11601:SF36">
    <property type="entry name" value="CYSTEINE DESULFURASE NIFS-RELATED"/>
    <property type="match status" value="1"/>
</dbReference>
<dbReference type="Proteomes" id="UP001238088">
    <property type="component" value="Unassembled WGS sequence"/>
</dbReference>
<evidence type="ECO:0000256" key="2">
    <source>
        <dbReference type="ARBA" id="ARBA00022898"/>
    </source>
</evidence>
<keyword evidence="5" id="KW-1185">Reference proteome</keyword>
<proteinExistence type="predicted"/>
<dbReference type="NCBIfam" id="NF002806">
    <property type="entry name" value="PRK02948.1"/>
    <property type="match status" value="1"/>
</dbReference>
<accession>A0ABU0AF59</accession>
<dbReference type="InterPro" id="IPR015421">
    <property type="entry name" value="PyrdxlP-dep_Trfase_major"/>
</dbReference>
<dbReference type="PANTHER" id="PTHR11601">
    <property type="entry name" value="CYSTEINE DESULFURYLASE FAMILY MEMBER"/>
    <property type="match status" value="1"/>
</dbReference>
<name>A0ABU0AF59_9BACI</name>
<dbReference type="InterPro" id="IPR015422">
    <property type="entry name" value="PyrdxlP-dep_Trfase_small"/>
</dbReference>
<dbReference type="Gene3D" id="3.40.640.10">
    <property type="entry name" value="Type I PLP-dependent aspartate aminotransferase-like (Major domain)"/>
    <property type="match status" value="1"/>
</dbReference>
<evidence type="ECO:0000313" key="5">
    <source>
        <dbReference type="Proteomes" id="UP001238088"/>
    </source>
</evidence>
<dbReference type="InterPro" id="IPR000192">
    <property type="entry name" value="Aminotrans_V_dom"/>
</dbReference>
<dbReference type="GO" id="GO:0031071">
    <property type="term" value="F:cysteine desulfurase activity"/>
    <property type="evidence" value="ECO:0007669"/>
    <property type="project" value="UniProtKB-EC"/>
</dbReference>
<reference evidence="4 5" key="1">
    <citation type="submission" date="2023-07" db="EMBL/GenBank/DDBJ databases">
        <title>Genomic Encyclopedia of Type Strains, Phase IV (KMG-IV): sequencing the most valuable type-strain genomes for metagenomic binning, comparative biology and taxonomic classification.</title>
        <authorList>
            <person name="Goeker M."/>
        </authorList>
    </citation>
    <scope>NUCLEOTIDE SEQUENCE [LARGE SCALE GENOMIC DNA]</scope>
    <source>
        <strain evidence="4 5">DSM 23494</strain>
    </source>
</reference>